<name>A0A1F5FU33_9BACT</name>
<reference evidence="2 3" key="1">
    <citation type="journal article" date="2016" name="Nat. Commun.">
        <title>Thousands of microbial genomes shed light on interconnected biogeochemical processes in an aquifer system.</title>
        <authorList>
            <person name="Anantharaman K."/>
            <person name="Brown C.T."/>
            <person name="Hug L.A."/>
            <person name="Sharon I."/>
            <person name="Castelle C.J."/>
            <person name="Probst A.J."/>
            <person name="Thomas B.C."/>
            <person name="Singh A."/>
            <person name="Wilkins M.J."/>
            <person name="Karaoz U."/>
            <person name="Brodie E.L."/>
            <person name="Williams K.H."/>
            <person name="Hubbard S.S."/>
            <person name="Banfield J.F."/>
        </authorList>
    </citation>
    <scope>NUCLEOTIDE SEQUENCE [LARGE SCALE GENOMIC DNA]</scope>
</reference>
<sequence length="62" mass="7227">MQSLVNLSLLLFFLCHLIPLLSFFQKDKPNSVFLFGIFLFPLVVWIQLAKPVRILLLIKILN</sequence>
<organism evidence="2 3">
    <name type="scientific">Candidatus Curtissbacteria bacterium RBG_13_40_7</name>
    <dbReference type="NCBI Taxonomy" id="1797706"/>
    <lineage>
        <taxon>Bacteria</taxon>
        <taxon>Candidatus Curtissiibacteriota</taxon>
    </lineage>
</organism>
<protein>
    <submittedName>
        <fullName evidence="2">Uncharacterized protein</fullName>
    </submittedName>
</protein>
<evidence type="ECO:0000256" key="1">
    <source>
        <dbReference type="SAM" id="Phobius"/>
    </source>
</evidence>
<feature type="transmembrane region" description="Helical" evidence="1">
    <location>
        <begin position="32"/>
        <end position="49"/>
    </location>
</feature>
<proteinExistence type="predicted"/>
<keyword evidence="1" id="KW-1133">Transmembrane helix</keyword>
<evidence type="ECO:0000313" key="3">
    <source>
        <dbReference type="Proteomes" id="UP000179252"/>
    </source>
</evidence>
<comment type="caution">
    <text evidence="2">The sequence shown here is derived from an EMBL/GenBank/DDBJ whole genome shotgun (WGS) entry which is preliminary data.</text>
</comment>
<keyword evidence="1" id="KW-0472">Membrane</keyword>
<dbReference type="EMBL" id="MFAU01000059">
    <property type="protein sequence ID" value="OGD83123.1"/>
    <property type="molecule type" value="Genomic_DNA"/>
</dbReference>
<keyword evidence="1" id="KW-0812">Transmembrane</keyword>
<dbReference type="Proteomes" id="UP000179252">
    <property type="component" value="Unassembled WGS sequence"/>
</dbReference>
<dbReference type="AlphaFoldDB" id="A0A1F5FU33"/>
<gene>
    <name evidence="2" type="ORF">A2165_01975</name>
</gene>
<accession>A0A1F5FU33</accession>
<evidence type="ECO:0000313" key="2">
    <source>
        <dbReference type="EMBL" id="OGD83123.1"/>
    </source>
</evidence>